<name>A0ABN1HSX7_9ACTN</name>
<evidence type="ECO:0000313" key="2">
    <source>
        <dbReference type="EMBL" id="GAA0665900.1"/>
    </source>
</evidence>
<keyword evidence="3" id="KW-1185">Reference proteome</keyword>
<reference evidence="2 3" key="1">
    <citation type="journal article" date="2019" name="Int. J. Syst. Evol. Microbiol.">
        <title>The Global Catalogue of Microorganisms (GCM) 10K type strain sequencing project: providing services to taxonomists for standard genome sequencing and annotation.</title>
        <authorList>
            <consortium name="The Broad Institute Genomics Platform"/>
            <consortium name="The Broad Institute Genome Sequencing Center for Infectious Disease"/>
            <person name="Wu L."/>
            <person name="Ma J."/>
        </authorList>
    </citation>
    <scope>NUCLEOTIDE SEQUENCE [LARGE SCALE GENOMIC DNA]</scope>
    <source>
        <strain evidence="2 3">JCM 10367</strain>
    </source>
</reference>
<evidence type="ECO:0000313" key="3">
    <source>
        <dbReference type="Proteomes" id="UP001500724"/>
    </source>
</evidence>
<accession>A0ABN1HSX7</accession>
<dbReference type="Gene3D" id="3.40.50.720">
    <property type="entry name" value="NAD(P)-binding Rossmann-like Domain"/>
    <property type="match status" value="1"/>
</dbReference>
<proteinExistence type="predicted"/>
<dbReference type="SUPFAM" id="SSF51735">
    <property type="entry name" value="NAD(P)-binding Rossmann-fold domains"/>
    <property type="match status" value="1"/>
</dbReference>
<dbReference type="PANTHER" id="PTHR47129">
    <property type="entry name" value="QUINONE OXIDOREDUCTASE 2"/>
    <property type="match status" value="1"/>
</dbReference>
<organism evidence="2 3">
    <name type="scientific">Streptomyces thermocarboxydovorans</name>
    <dbReference type="NCBI Taxonomy" id="59298"/>
    <lineage>
        <taxon>Bacteria</taxon>
        <taxon>Bacillati</taxon>
        <taxon>Actinomycetota</taxon>
        <taxon>Actinomycetes</taxon>
        <taxon>Kitasatosporales</taxon>
        <taxon>Streptomycetaceae</taxon>
        <taxon>Streptomyces</taxon>
    </lineage>
</organism>
<comment type="caution">
    <text evidence="2">The sequence shown here is derived from an EMBL/GenBank/DDBJ whole genome shotgun (WGS) entry which is preliminary data.</text>
</comment>
<dbReference type="InterPro" id="IPR052718">
    <property type="entry name" value="NmrA-type_oxidoreductase"/>
</dbReference>
<dbReference type="PANTHER" id="PTHR47129:SF1">
    <property type="entry name" value="NMRA-LIKE DOMAIN-CONTAINING PROTEIN"/>
    <property type="match status" value="1"/>
</dbReference>
<dbReference type="Gene3D" id="3.90.25.10">
    <property type="entry name" value="UDP-galactose 4-epimerase, domain 1"/>
    <property type="match status" value="1"/>
</dbReference>
<dbReference type="InterPro" id="IPR036291">
    <property type="entry name" value="NAD(P)-bd_dom_sf"/>
</dbReference>
<evidence type="ECO:0000256" key="1">
    <source>
        <dbReference type="SAM" id="MobiDB-lite"/>
    </source>
</evidence>
<feature type="region of interest" description="Disordered" evidence="1">
    <location>
        <begin position="1"/>
        <end position="41"/>
    </location>
</feature>
<dbReference type="EMBL" id="BAAAGU010000067">
    <property type="protein sequence ID" value="GAA0665900.1"/>
    <property type="molecule type" value="Genomic_DNA"/>
</dbReference>
<sequence length="87" mass="9007">MPAGRAPRRPSAARSTGPGTAPARRPPGPAAALADDHRGTEEALRASGLPYTLLRNGWYHENYTENLAPVLEHGTVVAAAVAAALKA</sequence>
<gene>
    <name evidence="2" type="ORF">GCM10009535_52070</name>
</gene>
<dbReference type="Proteomes" id="UP001500724">
    <property type="component" value="Unassembled WGS sequence"/>
</dbReference>
<protein>
    <submittedName>
        <fullName evidence="2">Uncharacterized protein</fullName>
    </submittedName>
</protein>
<feature type="compositionally biased region" description="Low complexity" evidence="1">
    <location>
        <begin position="1"/>
        <end position="23"/>
    </location>
</feature>